<organism evidence="1 2">
    <name type="scientific">Arthrobacter liuii</name>
    <dbReference type="NCBI Taxonomy" id="1476996"/>
    <lineage>
        <taxon>Bacteria</taxon>
        <taxon>Bacillati</taxon>
        <taxon>Actinomycetota</taxon>
        <taxon>Actinomycetes</taxon>
        <taxon>Micrococcales</taxon>
        <taxon>Micrococcaceae</taxon>
        <taxon>Arthrobacter</taxon>
    </lineage>
</organism>
<evidence type="ECO:0000313" key="1">
    <source>
        <dbReference type="EMBL" id="GGI00172.1"/>
    </source>
</evidence>
<dbReference type="EMBL" id="BMFW01000025">
    <property type="protein sequence ID" value="GGI00172.1"/>
    <property type="molecule type" value="Genomic_DNA"/>
</dbReference>
<proteinExistence type="predicted"/>
<accession>A0ABQ2AWK5</accession>
<comment type="caution">
    <text evidence="1">The sequence shown here is derived from an EMBL/GenBank/DDBJ whole genome shotgun (WGS) entry which is preliminary data.</text>
</comment>
<reference evidence="2" key="1">
    <citation type="journal article" date="2019" name="Int. J. Syst. Evol. Microbiol.">
        <title>The Global Catalogue of Microorganisms (GCM) 10K type strain sequencing project: providing services to taxonomists for standard genome sequencing and annotation.</title>
        <authorList>
            <consortium name="The Broad Institute Genomics Platform"/>
            <consortium name="The Broad Institute Genome Sequencing Center for Infectious Disease"/>
            <person name="Wu L."/>
            <person name="Ma J."/>
        </authorList>
    </citation>
    <scope>NUCLEOTIDE SEQUENCE [LARGE SCALE GENOMIC DNA]</scope>
    <source>
        <strain evidence="2">CGMCC 1.12778</strain>
    </source>
</reference>
<evidence type="ECO:0000313" key="2">
    <source>
        <dbReference type="Proteomes" id="UP000643279"/>
    </source>
</evidence>
<name>A0ABQ2AWK5_9MICC</name>
<protein>
    <submittedName>
        <fullName evidence="1">Uncharacterized protein</fullName>
    </submittedName>
</protein>
<gene>
    <name evidence="1" type="ORF">GCM10007170_36700</name>
</gene>
<sequence length="71" mass="7465">MSPGRAGAGPEGLGSFVRAFDFLSQIYDYTDTHLEKRSVDKLLLPVLSVNDLKVALGLPGCAGQVCAQGRG</sequence>
<dbReference type="Proteomes" id="UP000643279">
    <property type="component" value="Unassembled WGS sequence"/>
</dbReference>
<keyword evidence="2" id="KW-1185">Reference proteome</keyword>